<keyword evidence="2" id="KW-1185">Reference proteome</keyword>
<dbReference type="Gene3D" id="3.40.630.30">
    <property type="match status" value="1"/>
</dbReference>
<dbReference type="PANTHER" id="PTHR41368">
    <property type="entry name" value="PROTEIN YGHO"/>
    <property type="match status" value="1"/>
</dbReference>
<dbReference type="Proteomes" id="UP001242368">
    <property type="component" value="Unassembled WGS sequence"/>
</dbReference>
<evidence type="ECO:0008006" key="3">
    <source>
        <dbReference type="Google" id="ProtNLM"/>
    </source>
</evidence>
<proteinExistence type="predicted"/>
<dbReference type="PANTHER" id="PTHR41368:SF1">
    <property type="entry name" value="PROTEIN YGHO"/>
    <property type="match status" value="1"/>
</dbReference>
<dbReference type="SUPFAM" id="SSF55729">
    <property type="entry name" value="Acyl-CoA N-acyltransferases (Nat)"/>
    <property type="match status" value="1"/>
</dbReference>
<dbReference type="InterPro" id="IPR039968">
    <property type="entry name" value="BcerS-like"/>
</dbReference>
<evidence type="ECO:0000313" key="1">
    <source>
        <dbReference type="EMBL" id="MDN3707019.1"/>
    </source>
</evidence>
<name>A0ABT8CVE9_9FLAO</name>
<dbReference type="EMBL" id="JAUFQU010000001">
    <property type="protein sequence ID" value="MDN3707019.1"/>
    <property type="molecule type" value="Genomic_DNA"/>
</dbReference>
<dbReference type="RefSeq" id="WP_290363063.1">
    <property type="nucleotide sequence ID" value="NZ_JAUFQU010000001.1"/>
</dbReference>
<accession>A0ABT8CVE9</accession>
<protein>
    <recommendedName>
        <fullName evidence="3">N-acetyltransferase domain-containing protein</fullName>
    </recommendedName>
</protein>
<dbReference type="InterPro" id="IPR016181">
    <property type="entry name" value="Acyl_CoA_acyltransferase"/>
</dbReference>
<organism evidence="1 2">
    <name type="scientific">Paenimyroides ceti</name>
    <dbReference type="NCBI Taxonomy" id="395087"/>
    <lineage>
        <taxon>Bacteria</taxon>
        <taxon>Pseudomonadati</taxon>
        <taxon>Bacteroidota</taxon>
        <taxon>Flavobacteriia</taxon>
        <taxon>Flavobacteriales</taxon>
        <taxon>Flavobacteriaceae</taxon>
        <taxon>Paenimyroides</taxon>
    </lineage>
</organism>
<comment type="caution">
    <text evidence="1">The sequence shown here is derived from an EMBL/GenBank/DDBJ whole genome shotgun (WGS) entry which is preliminary data.</text>
</comment>
<gene>
    <name evidence="1" type="ORF">QW060_07705</name>
</gene>
<reference evidence="2" key="1">
    <citation type="journal article" date="2019" name="Int. J. Syst. Evol. Microbiol.">
        <title>The Global Catalogue of Microorganisms (GCM) 10K type strain sequencing project: providing services to taxonomists for standard genome sequencing and annotation.</title>
        <authorList>
            <consortium name="The Broad Institute Genomics Platform"/>
            <consortium name="The Broad Institute Genome Sequencing Center for Infectious Disease"/>
            <person name="Wu L."/>
            <person name="Ma J."/>
        </authorList>
    </citation>
    <scope>NUCLEOTIDE SEQUENCE [LARGE SCALE GENOMIC DNA]</scope>
    <source>
        <strain evidence="2">CECT 7184</strain>
    </source>
</reference>
<sequence length="384" mass="45625">MLIKEVDSQEMVKQFLHFPVQLYKNDKNWIRPLDKDIEEVFDQKKNKTFQNGGLIKRWLLFDGQQQPIGRIAAFINPQYKEQQPTGGIGFFECIDDQKAAHCLFDTAKKWLQENKMEAMDGPINFGERDKWWGLLVQGFHEPLYNMNYNFPYYQELFESYGFKNYFDQECYALPIDSKLSNRIKYAHERVARNSDYHAEYLKKNQLEKYIGDFLTIYNAAWETHGGGKQLTLEQAKNIFYSMKPIIEEKIVWFVYHNERPVAFWLNIPDLNQYFKKLNGKFGLIQKLKFLYLQKFTKNNRIVGVVFGVVPDFQGKGVEAYMIVEGTKVINRDLPYTEYEMQWIGDFNPKMIRVAQALGAERSRKLTTYRYLFDPSQPFERHRVL</sequence>
<evidence type="ECO:0000313" key="2">
    <source>
        <dbReference type="Proteomes" id="UP001242368"/>
    </source>
</evidence>